<feature type="domain" description="F-box" evidence="1">
    <location>
        <begin position="5"/>
        <end position="35"/>
    </location>
</feature>
<dbReference type="Proteomes" id="UP001383192">
    <property type="component" value="Unassembled WGS sequence"/>
</dbReference>
<comment type="caution">
    <text evidence="2">The sequence shown here is derived from an EMBL/GenBank/DDBJ whole genome shotgun (WGS) entry which is preliminary data.</text>
</comment>
<organism evidence="2 3">
    <name type="scientific">Paramarasmius palmivorus</name>
    <dbReference type="NCBI Taxonomy" id="297713"/>
    <lineage>
        <taxon>Eukaryota</taxon>
        <taxon>Fungi</taxon>
        <taxon>Dikarya</taxon>
        <taxon>Basidiomycota</taxon>
        <taxon>Agaricomycotina</taxon>
        <taxon>Agaricomycetes</taxon>
        <taxon>Agaricomycetidae</taxon>
        <taxon>Agaricales</taxon>
        <taxon>Marasmiineae</taxon>
        <taxon>Marasmiaceae</taxon>
        <taxon>Paramarasmius</taxon>
    </lineage>
</organism>
<proteinExistence type="predicted"/>
<gene>
    <name evidence="2" type="ORF">VNI00_009342</name>
</gene>
<dbReference type="InterPro" id="IPR001810">
    <property type="entry name" value="F-box_dom"/>
</dbReference>
<dbReference type="EMBL" id="JAYKXP010000034">
    <property type="protein sequence ID" value="KAK7041474.1"/>
    <property type="molecule type" value="Genomic_DNA"/>
</dbReference>
<dbReference type="Gene3D" id="3.80.10.10">
    <property type="entry name" value="Ribonuclease Inhibitor"/>
    <property type="match status" value="1"/>
</dbReference>
<dbReference type="SUPFAM" id="SSF81383">
    <property type="entry name" value="F-box domain"/>
    <property type="match status" value="1"/>
</dbReference>
<dbReference type="AlphaFoldDB" id="A0AAW0CSJ5"/>
<dbReference type="Pfam" id="PF12937">
    <property type="entry name" value="F-box-like"/>
    <property type="match status" value="1"/>
</dbReference>
<dbReference type="Gene3D" id="1.20.1280.50">
    <property type="match status" value="1"/>
</dbReference>
<evidence type="ECO:0000259" key="1">
    <source>
        <dbReference type="Pfam" id="PF12937"/>
    </source>
</evidence>
<accession>A0AAW0CSJ5</accession>
<dbReference type="InterPro" id="IPR032675">
    <property type="entry name" value="LRR_dom_sf"/>
</dbReference>
<protein>
    <recommendedName>
        <fullName evidence="1">F-box domain-containing protein</fullName>
    </recommendedName>
</protein>
<reference evidence="2 3" key="1">
    <citation type="submission" date="2024-01" db="EMBL/GenBank/DDBJ databases">
        <title>A draft genome for a cacao thread blight-causing isolate of Paramarasmius palmivorus.</title>
        <authorList>
            <person name="Baruah I.K."/>
            <person name="Bukari Y."/>
            <person name="Amoako-Attah I."/>
            <person name="Meinhardt L.W."/>
            <person name="Bailey B.A."/>
            <person name="Cohen S.P."/>
        </authorList>
    </citation>
    <scope>NUCLEOTIDE SEQUENCE [LARGE SCALE GENOMIC DNA]</scope>
    <source>
        <strain evidence="2 3">GH-12</strain>
    </source>
</reference>
<dbReference type="InterPro" id="IPR036047">
    <property type="entry name" value="F-box-like_dom_sf"/>
</dbReference>
<sequence>MTVPSNLPTDILLLILEYFYDPAEIRRLSLVCRSWIPATRLCGFRRIQTRSWHHLLQLLLLCDSPKETLSNAHVKEVAFALSDLGYSSFKIERFVETFGRSIHTLRLNGAGIPWEQVSRDTGEAILKAFGGLATRLELVQFSFETSEAFVLLLQHFERLQSLQLVECWYRESHGPSAGIQFDIGRITDLTLVSDPKGRLNTYGLFTNCNSLKVLRIRPSRILDHSAERTAIKRILEEAGDSLEELDIEAKLPCEVHHIEDVLERHYLFTSLNLKRNTNLRKLRVAIRFRDSDYTRRQPRDYLLPILRRLVEVPRLSAGLRLEVLDLPFIFDQEMEWDVLDNLLQHPRLPCLKEVRCHTFVCFSASDCANGDYTKPSETSDRGKELAEGLRRLKSRLRRCEERGILVVDVDYGLLSIVEPNVEKEVPEVVAIESSGRGIFRRMKSAILRRWGRV</sequence>
<dbReference type="CDD" id="cd09917">
    <property type="entry name" value="F-box_SF"/>
    <property type="match status" value="1"/>
</dbReference>
<keyword evidence="3" id="KW-1185">Reference proteome</keyword>
<evidence type="ECO:0000313" key="3">
    <source>
        <dbReference type="Proteomes" id="UP001383192"/>
    </source>
</evidence>
<name>A0AAW0CSJ5_9AGAR</name>
<evidence type="ECO:0000313" key="2">
    <source>
        <dbReference type="EMBL" id="KAK7041474.1"/>
    </source>
</evidence>